<evidence type="ECO:0000256" key="4">
    <source>
        <dbReference type="ARBA" id="ARBA00023125"/>
    </source>
</evidence>
<dbReference type="Pfam" id="PF00155">
    <property type="entry name" value="Aminotran_1_2"/>
    <property type="match status" value="1"/>
</dbReference>
<gene>
    <name evidence="7" type="ORF">F8D48_03785</name>
</gene>
<dbReference type="SUPFAM" id="SSF53383">
    <property type="entry name" value="PLP-dependent transferases"/>
    <property type="match status" value="1"/>
</dbReference>
<dbReference type="GO" id="GO:0030170">
    <property type="term" value="F:pyridoxal phosphate binding"/>
    <property type="evidence" value="ECO:0007669"/>
    <property type="project" value="InterPro"/>
</dbReference>
<dbReference type="PANTHER" id="PTHR46577">
    <property type="entry name" value="HTH-TYPE TRANSCRIPTIONAL REGULATORY PROTEIN GABR"/>
    <property type="match status" value="1"/>
</dbReference>
<evidence type="ECO:0000256" key="2">
    <source>
        <dbReference type="ARBA" id="ARBA00022898"/>
    </source>
</evidence>
<dbReference type="InterPro" id="IPR015424">
    <property type="entry name" value="PyrdxlP-dep_Trfase"/>
</dbReference>
<keyword evidence="2" id="KW-0663">Pyridoxal phosphate</keyword>
<dbReference type="PROSITE" id="PS50949">
    <property type="entry name" value="HTH_GNTR"/>
    <property type="match status" value="1"/>
</dbReference>
<keyword evidence="5" id="KW-0804">Transcription</keyword>
<dbReference type="GO" id="GO:0003677">
    <property type="term" value="F:DNA binding"/>
    <property type="evidence" value="ECO:0007669"/>
    <property type="project" value="UniProtKB-KW"/>
</dbReference>
<evidence type="ECO:0000256" key="5">
    <source>
        <dbReference type="ARBA" id="ARBA00023163"/>
    </source>
</evidence>
<proteinExistence type="inferred from homology"/>
<evidence type="ECO:0000256" key="3">
    <source>
        <dbReference type="ARBA" id="ARBA00023015"/>
    </source>
</evidence>
<keyword evidence="7" id="KW-0032">Aminotransferase</keyword>
<dbReference type="Proteomes" id="UP000479639">
    <property type="component" value="Unassembled WGS sequence"/>
</dbReference>
<dbReference type="CDD" id="cd00609">
    <property type="entry name" value="AAT_like"/>
    <property type="match status" value="1"/>
</dbReference>
<dbReference type="AlphaFoldDB" id="A0A7C8BT40"/>
<dbReference type="InterPro" id="IPR015421">
    <property type="entry name" value="PyrdxlP-dep_Trfase_major"/>
</dbReference>
<dbReference type="InterPro" id="IPR004839">
    <property type="entry name" value="Aminotransferase_I/II_large"/>
</dbReference>
<evidence type="ECO:0000256" key="1">
    <source>
        <dbReference type="ARBA" id="ARBA00005384"/>
    </source>
</evidence>
<keyword evidence="8" id="KW-1185">Reference proteome</keyword>
<dbReference type="GO" id="GO:0008483">
    <property type="term" value="F:transaminase activity"/>
    <property type="evidence" value="ECO:0007669"/>
    <property type="project" value="UniProtKB-KW"/>
</dbReference>
<dbReference type="InterPro" id="IPR036388">
    <property type="entry name" value="WH-like_DNA-bd_sf"/>
</dbReference>
<dbReference type="Pfam" id="PF00392">
    <property type="entry name" value="GntR"/>
    <property type="match status" value="1"/>
</dbReference>
<keyword evidence="4" id="KW-0238">DNA-binding</keyword>
<organism evidence="7 8">
    <name type="scientific">Adlercreutzia muris</name>
    <dbReference type="NCBI Taxonomy" id="1796610"/>
    <lineage>
        <taxon>Bacteria</taxon>
        <taxon>Bacillati</taxon>
        <taxon>Actinomycetota</taxon>
        <taxon>Coriobacteriia</taxon>
        <taxon>Eggerthellales</taxon>
        <taxon>Eggerthellaceae</taxon>
        <taxon>Adlercreutzia</taxon>
    </lineage>
</organism>
<evidence type="ECO:0000259" key="6">
    <source>
        <dbReference type="PROSITE" id="PS50949"/>
    </source>
</evidence>
<feature type="domain" description="HTH gntR-type" evidence="6">
    <location>
        <begin position="9"/>
        <end position="77"/>
    </location>
</feature>
<dbReference type="GO" id="GO:0003700">
    <property type="term" value="F:DNA-binding transcription factor activity"/>
    <property type="evidence" value="ECO:0007669"/>
    <property type="project" value="InterPro"/>
</dbReference>
<dbReference type="Gene3D" id="3.40.640.10">
    <property type="entry name" value="Type I PLP-dependent aspartate aminotransferase-like (Major domain)"/>
    <property type="match status" value="1"/>
</dbReference>
<name>A0A7C8BT40_9ACTN</name>
<dbReference type="SUPFAM" id="SSF46785">
    <property type="entry name" value="Winged helix' DNA-binding domain"/>
    <property type="match status" value="1"/>
</dbReference>
<dbReference type="SMART" id="SM00345">
    <property type="entry name" value="HTH_GNTR"/>
    <property type="match status" value="1"/>
</dbReference>
<keyword evidence="3" id="KW-0805">Transcription regulation</keyword>
<accession>A0A7C8BT40</accession>
<dbReference type="Gene3D" id="1.10.10.10">
    <property type="entry name" value="Winged helix-like DNA-binding domain superfamily/Winged helix DNA-binding domain"/>
    <property type="match status" value="1"/>
</dbReference>
<keyword evidence="7" id="KW-0808">Transferase</keyword>
<comment type="similarity">
    <text evidence="1">In the C-terminal section; belongs to the class-I pyridoxal-phosphate-dependent aminotransferase family.</text>
</comment>
<evidence type="ECO:0000313" key="7">
    <source>
        <dbReference type="EMBL" id="KAB1650888.1"/>
    </source>
</evidence>
<protein>
    <submittedName>
        <fullName evidence="7">PLP-dependent aminotransferase family protein</fullName>
    </submittedName>
</protein>
<dbReference type="InterPro" id="IPR000524">
    <property type="entry name" value="Tscrpt_reg_HTH_GntR"/>
</dbReference>
<reference evidence="7 8" key="1">
    <citation type="submission" date="2019-09" db="EMBL/GenBank/DDBJ databases">
        <title>Whole genome shotgun sequencing (WGS) of Ellagibacter isourolithinifaciens DSM 104140(T) and Adlercreutzia muris DSM 29508(T).</title>
        <authorList>
            <person name="Stoll D.A."/>
            <person name="Danylec N."/>
            <person name="Huch M."/>
        </authorList>
    </citation>
    <scope>NUCLEOTIDE SEQUENCE [LARGE SCALE GENOMIC DNA]</scope>
    <source>
        <strain evidence="7 8">DSM 29508</strain>
    </source>
</reference>
<dbReference type="CDD" id="cd07377">
    <property type="entry name" value="WHTH_GntR"/>
    <property type="match status" value="1"/>
</dbReference>
<sequence length="465" mass="52075">MHLDDRLDTPLYQQLFDQLRHRIEEGGQPEGSRLPPIRSMAADLGCARNTVENAYALLAQEGYVKSRPGSGYIVQNVAFVQADADRGALLAEPLIGAKASRARYDFTYGDLEPGTFPAMTWRAITDDILLSVESTGCDAYNDPFGEESLRAAIAWRLSTQRGIDCTPAQIVVQGGTQTSVQNLLALFDPVRDAVAMEDPGYDGVRTVIERSRFPLAPCRVGLGTAAFLDDLETSGARLAYLTPSSQFPTCRVMPTDTREAVLKWAERHDAYLLEDDYCRDFRYRERSLPPLASMDRRGRVIYMGTFSKSLSPALRINYLVLPEPLRDRWREAFASSYSPVPWLNQQVLARFMTDGSWDRHLRRVQAKNRRKYETLTRVLSATMGNDVEMLENGTGLHLLVRVRDGRPQDELVRRAAEADVAVYPTKKYWTDPARHVSSTVLVGFSSIAEDDIEPGIRALAGAWFG</sequence>
<dbReference type="InterPro" id="IPR036390">
    <property type="entry name" value="WH_DNA-bd_sf"/>
</dbReference>
<dbReference type="PANTHER" id="PTHR46577:SF1">
    <property type="entry name" value="HTH-TYPE TRANSCRIPTIONAL REGULATORY PROTEIN GABR"/>
    <property type="match status" value="1"/>
</dbReference>
<dbReference type="EMBL" id="WAJS01000008">
    <property type="protein sequence ID" value="KAB1650888.1"/>
    <property type="molecule type" value="Genomic_DNA"/>
</dbReference>
<dbReference type="InterPro" id="IPR051446">
    <property type="entry name" value="HTH_trans_reg/aminotransferase"/>
</dbReference>
<comment type="caution">
    <text evidence="7">The sequence shown here is derived from an EMBL/GenBank/DDBJ whole genome shotgun (WGS) entry which is preliminary data.</text>
</comment>
<evidence type="ECO:0000313" key="8">
    <source>
        <dbReference type="Proteomes" id="UP000479639"/>
    </source>
</evidence>
<dbReference type="RefSeq" id="WP_151430014.1">
    <property type="nucleotide sequence ID" value="NZ_JANJZI010000006.1"/>
</dbReference>